<dbReference type="AlphaFoldDB" id="A0A8D9EG29"/>
<dbReference type="GO" id="GO:1901029">
    <property type="term" value="P:negative regulation of mitochondrial outer membrane permeabilization involved in apoptotic signaling pathway"/>
    <property type="evidence" value="ECO:0007669"/>
    <property type="project" value="TreeGrafter"/>
</dbReference>
<dbReference type="EMBL" id="HBUF01096110">
    <property type="protein sequence ID" value="CAG6636854.1"/>
    <property type="molecule type" value="Transcribed_RNA"/>
</dbReference>
<evidence type="ECO:0000256" key="12">
    <source>
        <dbReference type="ARBA" id="ARBA00024143"/>
    </source>
</evidence>
<keyword evidence="10" id="KW-0496">Mitochondrion</keyword>
<dbReference type="EMBL" id="HBUF01253421">
    <property type="protein sequence ID" value="CAG6680847.1"/>
    <property type="molecule type" value="Transcribed_RNA"/>
</dbReference>
<keyword evidence="7" id="KW-0677">Repeat</keyword>
<dbReference type="GO" id="GO:0140021">
    <property type="term" value="P:mitochondrial ADP transmembrane transport"/>
    <property type="evidence" value="ECO:0007669"/>
    <property type="project" value="InterPro"/>
</dbReference>
<keyword evidence="6 14" id="KW-0812">Transmembrane</keyword>
<evidence type="ECO:0000256" key="7">
    <source>
        <dbReference type="ARBA" id="ARBA00022737"/>
    </source>
</evidence>
<evidence type="ECO:0000256" key="14">
    <source>
        <dbReference type="PROSITE-ProRule" id="PRU00282"/>
    </source>
</evidence>
<dbReference type="PRINTS" id="PR00927">
    <property type="entry name" value="ADPTRNSLCASE"/>
</dbReference>
<dbReference type="EMBL" id="HBUF01253420">
    <property type="protein sequence ID" value="CAG6680846.1"/>
    <property type="molecule type" value="Transcribed_RNA"/>
</dbReference>
<name>A0A8D9EG29_9HEMI</name>
<comment type="caution">
    <text evidence="16">Lacks conserved residue(s) required for the propagation of feature annotation.</text>
</comment>
<accession>A0A8D9EG29</accession>
<comment type="similarity">
    <text evidence="2 15">Belongs to the mitochondrial carrier (TC 2.A.29) family.</text>
</comment>
<keyword evidence="4 15" id="KW-0813">Transport</keyword>
<proteinExistence type="inferred from homology"/>
<keyword evidence="11 14" id="KW-0472">Membrane</keyword>
<dbReference type="EMBL" id="HBUF01365481">
    <property type="protein sequence ID" value="CAG6723310.1"/>
    <property type="molecule type" value="Transcribed_RNA"/>
</dbReference>
<dbReference type="FunFam" id="1.50.40.10:FF:000002">
    <property type="entry name" value="Putative ADP/ATP translocase 2-like"/>
    <property type="match status" value="1"/>
</dbReference>
<dbReference type="EMBL" id="HBUF01534113">
    <property type="protein sequence ID" value="CAG6752712.1"/>
    <property type="molecule type" value="Transcribed_RNA"/>
</dbReference>
<dbReference type="PANTHER" id="PTHR45635:SF14">
    <property type="entry name" value="ADP_ATP TRANSLOCASE"/>
    <property type="match status" value="1"/>
</dbReference>
<dbReference type="InterPro" id="IPR002067">
    <property type="entry name" value="MCP"/>
</dbReference>
<evidence type="ECO:0000256" key="5">
    <source>
        <dbReference type="ARBA" id="ARBA00022449"/>
    </source>
</evidence>
<dbReference type="PANTHER" id="PTHR45635">
    <property type="entry name" value="ADP,ATP CARRIER PROTEIN 1-RELATED-RELATED"/>
    <property type="match status" value="1"/>
</dbReference>
<evidence type="ECO:0000313" key="17">
    <source>
        <dbReference type="EMBL" id="CAG6752713.1"/>
    </source>
</evidence>
<evidence type="ECO:0000256" key="2">
    <source>
        <dbReference type="ARBA" id="ARBA00006375"/>
    </source>
</evidence>
<dbReference type="EMBL" id="HBUF01365482">
    <property type="protein sequence ID" value="CAG6723311.1"/>
    <property type="molecule type" value="Transcribed_RNA"/>
</dbReference>
<feature type="transmembrane region" description="Helical" evidence="16">
    <location>
        <begin position="210"/>
        <end position="232"/>
    </location>
</feature>
<evidence type="ECO:0000256" key="10">
    <source>
        <dbReference type="ARBA" id="ARBA00023128"/>
    </source>
</evidence>
<comment type="function">
    <text evidence="13">ADP:ATP antiporter that mediates import of ADP into the mitochondrial matrix for ATP synthesis, and export of ATP out to fuel the cell. Cycles between the cytoplasmic-open state (c-state) and the matrix-open state (m-state): operates by the alternating access mechanism with a single substrate-binding site intermittently exposed to either the cytosolic (c-state) or matrix (m-state) side of the inner mitochondrial membrane.</text>
</comment>
<feature type="repeat" description="Solcar" evidence="14">
    <location>
        <begin position="10"/>
        <end position="101"/>
    </location>
</feature>
<dbReference type="Pfam" id="PF00153">
    <property type="entry name" value="Mito_carr"/>
    <property type="match status" value="3"/>
</dbReference>
<dbReference type="InterPro" id="IPR002113">
    <property type="entry name" value="ADT_euk_type"/>
</dbReference>
<evidence type="ECO:0000256" key="1">
    <source>
        <dbReference type="ARBA" id="ARBA00004448"/>
    </source>
</evidence>
<dbReference type="PROSITE" id="PS50920">
    <property type="entry name" value="SOLCAR"/>
    <property type="match status" value="3"/>
</dbReference>
<dbReference type="PRINTS" id="PR00926">
    <property type="entry name" value="MITOCARRIER"/>
</dbReference>
<evidence type="ECO:0000256" key="13">
    <source>
        <dbReference type="ARBA" id="ARBA00045250"/>
    </source>
</evidence>
<dbReference type="SUPFAM" id="SSF103506">
    <property type="entry name" value="Mitochondrial carrier"/>
    <property type="match status" value="1"/>
</dbReference>
<dbReference type="GO" id="GO:1990544">
    <property type="term" value="P:mitochondrial ATP transmembrane transport"/>
    <property type="evidence" value="ECO:0007669"/>
    <property type="project" value="InterPro"/>
</dbReference>
<comment type="subcellular location">
    <subcellularLocation>
        <location evidence="16">Membrane</location>
        <topology evidence="16">Multi-pass membrane protein</topology>
    </subcellularLocation>
    <subcellularLocation>
        <location evidence="1">Mitochondrion inner membrane</location>
        <topology evidence="1">Multi-pass membrane protein</topology>
    </subcellularLocation>
</comment>
<keyword evidence="9 16" id="KW-1133">Transmembrane helix</keyword>
<evidence type="ECO:0000256" key="16">
    <source>
        <dbReference type="RuleBase" id="RU368008"/>
    </source>
</evidence>
<dbReference type="InterPro" id="IPR023395">
    <property type="entry name" value="MCP_dom_sf"/>
</dbReference>
<evidence type="ECO:0000256" key="6">
    <source>
        <dbReference type="ARBA" id="ARBA00022692"/>
    </source>
</evidence>
<evidence type="ECO:0000256" key="9">
    <source>
        <dbReference type="ARBA" id="ARBA00022989"/>
    </source>
</evidence>
<feature type="repeat" description="Solcar" evidence="14">
    <location>
        <begin position="209"/>
        <end position="298"/>
    </location>
</feature>
<evidence type="ECO:0000256" key="8">
    <source>
        <dbReference type="ARBA" id="ARBA00022792"/>
    </source>
</evidence>
<keyword evidence="5" id="KW-0050">Antiport</keyword>
<feature type="repeat" description="Solcar" evidence="14">
    <location>
        <begin position="114"/>
        <end position="204"/>
    </location>
</feature>
<keyword evidence="8" id="KW-0999">Mitochondrion inner membrane</keyword>
<dbReference type="GO" id="GO:0005471">
    <property type="term" value="F:ATP:ADP antiporter activity"/>
    <property type="evidence" value="ECO:0007669"/>
    <property type="project" value="UniProtKB-UniRule"/>
</dbReference>
<sequence length="303" mass="33963">MGSKMKEHQTDFMYDFLVGGIAATISKTAVAPIERIKLFLQVQDSSKVIASKKYKGISDCFVRIYKEQGTLSFWRGNSANIMRYFPAQALNFALKDKFKGLFFKGVDKDKEFGKYFLSNMASGGAAGLTSISFVYPLDFARTRLGVDIGKSLADREFKGIIHCLSKTYKSDGIRGIYSGYVCSLYAIFIYRAIYFGIFDTSKAMRSKDSGIFTTWCIAQSVTTLAGVITYPLDTVRRRMMLQAGLPPSEVIYNNTRHCVRKIVELEGFLGFYKGLTSNLIRGMGAALVLVIYDEIKRVKPNVM</sequence>
<evidence type="ECO:0000256" key="15">
    <source>
        <dbReference type="RuleBase" id="RU000488"/>
    </source>
</evidence>
<evidence type="ECO:0000256" key="11">
    <source>
        <dbReference type="ARBA" id="ARBA00023136"/>
    </source>
</evidence>
<comment type="function">
    <text evidence="16">Catalyzes the exchange of ADP and ATP across the membrane.</text>
</comment>
<feature type="transmembrane region" description="Helical" evidence="16">
    <location>
        <begin position="176"/>
        <end position="198"/>
    </location>
</feature>
<organism evidence="17">
    <name type="scientific">Cacopsylla melanoneura</name>
    <dbReference type="NCBI Taxonomy" id="428564"/>
    <lineage>
        <taxon>Eukaryota</taxon>
        <taxon>Metazoa</taxon>
        <taxon>Ecdysozoa</taxon>
        <taxon>Arthropoda</taxon>
        <taxon>Hexapoda</taxon>
        <taxon>Insecta</taxon>
        <taxon>Pterygota</taxon>
        <taxon>Neoptera</taxon>
        <taxon>Paraneoptera</taxon>
        <taxon>Hemiptera</taxon>
        <taxon>Sternorrhyncha</taxon>
        <taxon>Psylloidea</taxon>
        <taxon>Psyllidae</taxon>
        <taxon>Psyllinae</taxon>
        <taxon>Cacopsylla</taxon>
    </lineage>
</organism>
<dbReference type="InterPro" id="IPR018108">
    <property type="entry name" value="MCP_transmembrane"/>
</dbReference>
<dbReference type="Gene3D" id="1.50.40.10">
    <property type="entry name" value="Mitochondrial carrier domain"/>
    <property type="match status" value="1"/>
</dbReference>
<protein>
    <recommendedName>
        <fullName evidence="16">ADP/ATP translocase</fullName>
    </recommendedName>
    <alternativeName>
        <fullName evidence="16">ADP,ATP carrier protein</fullName>
    </alternativeName>
</protein>
<comment type="subunit">
    <text evidence="3 16">Monomer.</text>
</comment>
<comment type="catalytic activity">
    <reaction evidence="12">
        <text>ADP(in) + ATP(out) = ADP(out) + ATP(in)</text>
        <dbReference type="Rhea" id="RHEA:34999"/>
        <dbReference type="ChEBI" id="CHEBI:30616"/>
        <dbReference type="ChEBI" id="CHEBI:456216"/>
    </reaction>
    <physiologicalReaction direction="left-to-right" evidence="12">
        <dbReference type="Rhea" id="RHEA:35000"/>
    </physiologicalReaction>
</comment>
<dbReference type="GO" id="GO:0005743">
    <property type="term" value="C:mitochondrial inner membrane"/>
    <property type="evidence" value="ECO:0007669"/>
    <property type="project" value="UniProtKB-SubCell"/>
</dbReference>
<reference evidence="17" key="1">
    <citation type="submission" date="2021-05" db="EMBL/GenBank/DDBJ databases">
        <authorList>
            <person name="Alioto T."/>
            <person name="Alioto T."/>
            <person name="Gomez Garrido J."/>
        </authorList>
    </citation>
    <scope>NUCLEOTIDE SEQUENCE</scope>
</reference>
<dbReference type="EMBL" id="HBUF01096109">
    <property type="protein sequence ID" value="CAG6636853.1"/>
    <property type="molecule type" value="Transcribed_RNA"/>
</dbReference>
<dbReference type="EMBL" id="HBUF01534114">
    <property type="protein sequence ID" value="CAG6752713.1"/>
    <property type="molecule type" value="Transcribed_RNA"/>
</dbReference>
<evidence type="ECO:0000256" key="3">
    <source>
        <dbReference type="ARBA" id="ARBA00011245"/>
    </source>
</evidence>
<evidence type="ECO:0000256" key="4">
    <source>
        <dbReference type="ARBA" id="ARBA00022448"/>
    </source>
</evidence>